<protein>
    <submittedName>
        <fullName evidence="4">Multimeric flavodoxin WrbA</fullName>
    </submittedName>
</protein>
<keyword evidence="2" id="KW-0288">FMN</keyword>
<dbReference type="SUPFAM" id="SSF52218">
    <property type="entry name" value="Flavoproteins"/>
    <property type="match status" value="1"/>
</dbReference>
<dbReference type="PANTHER" id="PTHR43278:SF4">
    <property type="entry name" value="NAD(P)H-DEPENDENT FMN-CONTAINING OXIDOREDUCTASE YWQN-RELATED"/>
    <property type="match status" value="1"/>
</dbReference>
<evidence type="ECO:0000256" key="1">
    <source>
        <dbReference type="ARBA" id="ARBA00022630"/>
    </source>
</evidence>
<name>A0A1I7H887_9FIRM</name>
<evidence type="ECO:0000259" key="3">
    <source>
        <dbReference type="Pfam" id="PF03358"/>
    </source>
</evidence>
<accession>A0A1I7H887</accession>
<dbReference type="InterPro" id="IPR029039">
    <property type="entry name" value="Flavoprotein-like_sf"/>
</dbReference>
<evidence type="ECO:0000256" key="2">
    <source>
        <dbReference type="ARBA" id="ARBA00022643"/>
    </source>
</evidence>
<dbReference type="InterPro" id="IPR051796">
    <property type="entry name" value="ISF_SsuE-like"/>
</dbReference>
<gene>
    <name evidence="4" type="ORF">SAMN05216508_11328</name>
</gene>
<dbReference type="OrthoDB" id="1705236at2"/>
<dbReference type="InterPro" id="IPR005025">
    <property type="entry name" value="FMN_Rdtase-like_dom"/>
</dbReference>
<dbReference type="AlphaFoldDB" id="A0A1I7H887"/>
<dbReference type="GO" id="GO:0016491">
    <property type="term" value="F:oxidoreductase activity"/>
    <property type="evidence" value="ECO:0007669"/>
    <property type="project" value="InterPro"/>
</dbReference>
<dbReference type="Pfam" id="PF03358">
    <property type="entry name" value="FMN_red"/>
    <property type="match status" value="1"/>
</dbReference>
<feature type="domain" description="NADPH-dependent FMN reductase-like" evidence="3">
    <location>
        <begin position="165"/>
        <end position="318"/>
    </location>
</feature>
<organism evidence="4 5">
    <name type="scientific">Eubacterium pyruvativorans</name>
    <dbReference type="NCBI Taxonomy" id="155865"/>
    <lineage>
        <taxon>Bacteria</taxon>
        <taxon>Bacillati</taxon>
        <taxon>Bacillota</taxon>
        <taxon>Clostridia</taxon>
        <taxon>Eubacteriales</taxon>
        <taxon>Eubacteriaceae</taxon>
        <taxon>Eubacterium</taxon>
    </lineage>
</organism>
<keyword evidence="5" id="KW-1185">Reference proteome</keyword>
<dbReference type="Proteomes" id="UP000198817">
    <property type="component" value="Unassembled WGS sequence"/>
</dbReference>
<sequence length="350" mass="38075">MITVIKADCGAGRGGRLLRILDRALEGAAFEEADAADFCGVRNGRVLFCVALSAGGPGEGYRRIMEHLVLHPDCMEGSCGGILVDGPGELFTKQVGRELAFFANQAGMDLPGKPMVEATGSLYNFRTQAKLQGVDVEEAYCLSAARLVRRLEEFRLPGPAGGGKPRILAIHASSRKTSNTLLLWQMIRERIGSRGELEEISLRNGTVVDCRGCSFQACLHFGEQADCFYGGVMVEKVYPAILRADEIMLICPNYNDAVSANINAFFNRLTALFRKNFEDFSRKRVYGLVVSGYSGGDIVAEQILDAMCLNKNFPVPGHGILTETANDPRSILKCPGIDGRADRVAARMLK</sequence>
<dbReference type="Gene3D" id="3.40.50.360">
    <property type="match status" value="1"/>
</dbReference>
<dbReference type="STRING" id="155865.SAMN05216515_11428"/>
<evidence type="ECO:0000313" key="4">
    <source>
        <dbReference type="EMBL" id="SFU56849.1"/>
    </source>
</evidence>
<evidence type="ECO:0000313" key="5">
    <source>
        <dbReference type="Proteomes" id="UP000198817"/>
    </source>
</evidence>
<dbReference type="EMBL" id="FPBT01000013">
    <property type="protein sequence ID" value="SFU56849.1"/>
    <property type="molecule type" value="Genomic_DNA"/>
</dbReference>
<dbReference type="PANTHER" id="PTHR43278">
    <property type="entry name" value="NAD(P)H-DEPENDENT FMN-CONTAINING OXIDOREDUCTASE YWQN-RELATED"/>
    <property type="match status" value="1"/>
</dbReference>
<keyword evidence="1" id="KW-0285">Flavoprotein</keyword>
<proteinExistence type="predicted"/>
<reference evidence="4 5" key="1">
    <citation type="submission" date="2016-10" db="EMBL/GenBank/DDBJ databases">
        <authorList>
            <person name="de Groot N.N."/>
        </authorList>
    </citation>
    <scope>NUCLEOTIDE SEQUENCE [LARGE SCALE GENOMIC DNA]</scope>
    <source>
        <strain evidence="4 5">KHGC13</strain>
    </source>
</reference>
<dbReference type="RefSeq" id="WP_090471300.1">
    <property type="nucleotide sequence ID" value="NZ_FOWF01000014.1"/>
</dbReference>